<evidence type="ECO:0000256" key="1">
    <source>
        <dbReference type="SAM" id="MobiDB-lite"/>
    </source>
</evidence>
<feature type="compositionally biased region" description="Basic and acidic residues" evidence="1">
    <location>
        <begin position="80"/>
        <end position="101"/>
    </location>
</feature>
<evidence type="ECO:0008006" key="7">
    <source>
        <dbReference type="Google" id="ProtNLM"/>
    </source>
</evidence>
<dbReference type="Pfam" id="PF21346">
    <property type="entry name" value="PcRGLX_3rd"/>
    <property type="match status" value="1"/>
</dbReference>
<dbReference type="Pfam" id="PF19501">
    <property type="entry name" value="PcRGLX_1st"/>
    <property type="match status" value="1"/>
</dbReference>
<proteinExistence type="predicted"/>
<evidence type="ECO:0000259" key="3">
    <source>
        <dbReference type="Pfam" id="PF21345"/>
    </source>
</evidence>
<comment type="caution">
    <text evidence="5">The sequence shown here is derived from an EMBL/GenBank/DDBJ whole genome shotgun (WGS) entry which is preliminary data.</text>
</comment>
<evidence type="ECO:0000259" key="2">
    <source>
        <dbReference type="Pfam" id="PF19501"/>
    </source>
</evidence>
<dbReference type="Proteomes" id="UP001320972">
    <property type="component" value="Unassembled WGS sequence"/>
</dbReference>
<dbReference type="InterPro" id="IPR045793">
    <property type="entry name" value="PcRGLX/YetA-like"/>
</dbReference>
<dbReference type="RefSeq" id="WP_338007994.1">
    <property type="nucleotide sequence ID" value="NZ_JAOPKB010000006.1"/>
</dbReference>
<dbReference type="InterPro" id="IPR048330">
    <property type="entry name" value="PcRGLX/YetA_2nd"/>
</dbReference>
<name>A0ABT2QF24_9EURY</name>
<reference evidence="5 6" key="1">
    <citation type="submission" date="2022-09" db="EMBL/GenBank/DDBJ databases">
        <title>Enrichment on poylsaccharides allowed isolation of novel metabolic and taxonomic groups of Haloarchaea.</title>
        <authorList>
            <person name="Sorokin D.Y."/>
            <person name="Elcheninov A.G."/>
            <person name="Khizhniak T.V."/>
            <person name="Kolganova T.V."/>
            <person name="Kublanov I.V."/>
        </authorList>
    </citation>
    <scope>NUCLEOTIDE SEQUENCE [LARGE SCALE GENOMIC DNA]</scope>
    <source>
        <strain evidence="5 6">AArc-m2/3/4</strain>
    </source>
</reference>
<dbReference type="PANTHER" id="PTHR40081">
    <property type="entry name" value="CONCANAVALIN A-LIKE LECTIN/GLUCANASE"/>
    <property type="match status" value="1"/>
</dbReference>
<evidence type="ECO:0000313" key="6">
    <source>
        <dbReference type="Proteomes" id="UP001320972"/>
    </source>
</evidence>
<gene>
    <name evidence="5" type="ORF">OB955_12250</name>
</gene>
<organism evidence="5 6">
    <name type="scientific">Natronoglomus mannanivorans</name>
    <dbReference type="NCBI Taxonomy" id="2979990"/>
    <lineage>
        <taxon>Archaea</taxon>
        <taxon>Methanobacteriati</taxon>
        <taxon>Methanobacteriota</taxon>
        <taxon>Stenosarchaea group</taxon>
        <taxon>Halobacteria</taxon>
        <taxon>Halobacteriales</taxon>
        <taxon>Natrialbaceae</taxon>
        <taxon>Natronoglomus</taxon>
    </lineage>
</organism>
<feature type="region of interest" description="Disordered" evidence="1">
    <location>
        <begin position="73"/>
        <end position="102"/>
    </location>
</feature>
<evidence type="ECO:0000313" key="5">
    <source>
        <dbReference type="EMBL" id="MCU4973509.1"/>
    </source>
</evidence>
<dbReference type="Pfam" id="PF21345">
    <property type="entry name" value="PcRGLX_2nd"/>
    <property type="match status" value="1"/>
</dbReference>
<accession>A0ABT2QF24</accession>
<dbReference type="EMBL" id="JAOPKB010000006">
    <property type="protein sequence ID" value="MCU4973509.1"/>
    <property type="molecule type" value="Genomic_DNA"/>
</dbReference>
<dbReference type="InterPro" id="IPR048329">
    <property type="entry name" value="PcRGLX_1st"/>
</dbReference>
<feature type="domain" description="PcRGLX/YetA-like N-terminal RIFT barrel" evidence="2">
    <location>
        <begin position="4"/>
        <end position="82"/>
    </location>
</feature>
<protein>
    <recommendedName>
        <fullName evidence="7">Glucosidase</fullName>
    </recommendedName>
</protein>
<dbReference type="PANTHER" id="PTHR40081:SF1">
    <property type="entry name" value="TAT PATHWAY SIGNAL SEQUENCE DOMAIN PROTEIN"/>
    <property type="match status" value="1"/>
</dbReference>
<evidence type="ECO:0000259" key="4">
    <source>
        <dbReference type="Pfam" id="PF21346"/>
    </source>
</evidence>
<dbReference type="InterPro" id="IPR048331">
    <property type="entry name" value="PcRGLX/YetA_3rd"/>
</dbReference>
<sequence>MTDSVALRWLEDSPAIPTGVRWGVPWEAGVLSRDDTIEARDGTGAVVPVQSWPTAYWPDGSVKWTGHAASFDADAPDELEISRENDESKTDEEKSIDERSTETLVTEETDEYVEIDTGQIVCRINRRGAPVIREVSRDGHTICTDGSLVCIRESRREESGRRIYEEERFEGRVDDVTIERAGEIHAVLKVEGTHVRADEHGGDRSWLPFTLYLSFDAGSHAIRATHTFVFDGEPERDFITGLGFTVDVPMSGPGYNRHVRFSGDDGVFREPARLLPPRYIDTDPDLYERHVAGESLDPRTDGDDDWANLIEDMTPWDDFKLVQNSPDHYVIEKRAGEKYRWIDAAHGDRSSGLAFAGDSGGGVAVGLEDFWEKYPSSLGVTDVLEDEAAVQAWFWSPDGEPMDLRQYDEPGRNTNGAAYGGLDEERSTPYGIANTSELTLFCFDGVPDQRTLQDCADETQSPSLLVCDPKHYHDVNAFGNWSLENRETPERAWLEAQLDGAIEFYQDEIERRRWYGFWDYGDIMHSYDPVRHQWRYDVGGYAWQNTEQVPTMWFWYAFLRSGRADIFRMAEAQTRHTSDVDVYHEGPLAGLGTRHNVLHWGGSCKEARISMAGHHRFYYYLTGGDERLGDVFREVRDADFATLELDPMRNHIEDDDHPTHARIAPEWLSYSANWMTEWERFESEAYREKILTGIECIEDMPLRMFSGSTFGYDPETGELSHIGDGNYGYTFLHCMGGPQLWPELAELIDDDEWEEMLAETGLLYVDREERTDRLPDEVASKLDKLPMYAANMGGFAADRWDDDRLAEMSWELLLDEERRRVHLPMETRTVEGEYLHPVEELPAVKTNLVSIWSLNVIACLEYIGDQLPVRRSDD</sequence>
<feature type="domain" description="PcRGLX/YetA-like C-terminal alpha/alpha toroid" evidence="4">
    <location>
        <begin position="462"/>
        <end position="867"/>
    </location>
</feature>
<feature type="domain" description="PcRGLX/YetA-like central beta-sandwich" evidence="3">
    <location>
        <begin position="106"/>
        <end position="456"/>
    </location>
</feature>
<keyword evidence="6" id="KW-1185">Reference proteome</keyword>